<protein>
    <submittedName>
        <fullName evidence="3">DUF58 domain-containing protein</fullName>
    </submittedName>
</protein>
<dbReference type="AlphaFoldDB" id="A0A4P8YMB5"/>
<dbReference type="KEGG" id="izh:FEM41_21180"/>
<dbReference type="OrthoDB" id="9812729at2"/>
<name>A0A4P8YMB5_9ENTR</name>
<proteinExistence type="predicted"/>
<keyword evidence="4" id="KW-1185">Reference proteome</keyword>
<dbReference type="EMBL" id="CP040428">
    <property type="protein sequence ID" value="QCT21980.1"/>
    <property type="molecule type" value="Genomic_DNA"/>
</dbReference>
<evidence type="ECO:0000259" key="2">
    <source>
        <dbReference type="Pfam" id="PF01882"/>
    </source>
</evidence>
<accession>A0A4P8YMB5</accession>
<dbReference type="InterPro" id="IPR002881">
    <property type="entry name" value="DUF58"/>
</dbReference>
<reference evidence="3 4" key="1">
    <citation type="submission" date="2019-05" db="EMBL/GenBank/DDBJ databases">
        <title>Complete genome sequence of Izhakiella calystegiae KSNA2, an endophyte isolated from beach morning glory (Calystegia soldanella).</title>
        <authorList>
            <person name="Jiang L."/>
            <person name="Jeong J.C."/>
            <person name="Kim C.Y."/>
            <person name="Kim D.H."/>
            <person name="Kim S.W."/>
            <person name="Lee j."/>
        </authorList>
    </citation>
    <scope>NUCLEOTIDE SEQUENCE [LARGE SCALE GENOMIC DNA]</scope>
    <source>
        <strain evidence="3 4">KSNA2</strain>
    </source>
</reference>
<evidence type="ECO:0000256" key="1">
    <source>
        <dbReference type="SAM" id="MobiDB-lite"/>
    </source>
</evidence>
<dbReference type="Pfam" id="PF01882">
    <property type="entry name" value="DUF58"/>
    <property type="match status" value="1"/>
</dbReference>
<sequence>MNNALTVTLRDLMSLEAEAHRLPSPPDWLAPGTPGGEKTSRRQGRGLNFESLRRYQPGDDVRLIDWGATARLRQPWIRSYAEECERPVFLILDQRSDMFFSTRRQTKSVAAAITAGLYAWRAWHDKDRLGCITFNDSQIAVHASQAPTRNLGPVFNDICSYNQRLAQQAPQDPDEDISLNRVLERALGLVPRGAWLALISDFHDLDAQGRSLLARLKRRCAISAFIMTDDVHLRLPDRGLFPVHYQGRRTRIALNPHLRQQIRQALIDHHAGLRQGLERLGIRVRPLVTRRDLLDQLQQGGGDA</sequence>
<organism evidence="3 4">
    <name type="scientific">Jejubacter calystegiae</name>
    <dbReference type="NCBI Taxonomy" id="2579935"/>
    <lineage>
        <taxon>Bacteria</taxon>
        <taxon>Pseudomonadati</taxon>
        <taxon>Pseudomonadota</taxon>
        <taxon>Gammaproteobacteria</taxon>
        <taxon>Enterobacterales</taxon>
        <taxon>Enterobacteriaceae</taxon>
        <taxon>Jejubacter</taxon>
    </lineage>
</organism>
<gene>
    <name evidence="3" type="ORF">FEM41_21180</name>
</gene>
<dbReference type="RefSeq" id="WP_138098166.1">
    <property type="nucleotide sequence ID" value="NZ_CP040428.1"/>
</dbReference>
<evidence type="ECO:0000313" key="4">
    <source>
        <dbReference type="Proteomes" id="UP000302163"/>
    </source>
</evidence>
<feature type="domain" description="DUF58" evidence="2">
    <location>
        <begin position="52"/>
        <end position="269"/>
    </location>
</feature>
<feature type="region of interest" description="Disordered" evidence="1">
    <location>
        <begin position="23"/>
        <end position="44"/>
    </location>
</feature>
<dbReference type="Proteomes" id="UP000302163">
    <property type="component" value="Chromosome"/>
</dbReference>
<dbReference type="PANTHER" id="PTHR33608:SF12">
    <property type="entry name" value="DUF58 DOMAIN-CONTAINING PROTEIN"/>
    <property type="match status" value="1"/>
</dbReference>
<dbReference type="PANTHER" id="PTHR33608">
    <property type="entry name" value="BLL2464 PROTEIN"/>
    <property type="match status" value="1"/>
</dbReference>
<evidence type="ECO:0000313" key="3">
    <source>
        <dbReference type="EMBL" id="QCT21980.1"/>
    </source>
</evidence>